<accession>X1LYG1</accession>
<protein>
    <submittedName>
        <fullName evidence="1">Uncharacterized protein</fullName>
    </submittedName>
</protein>
<proteinExistence type="predicted"/>
<comment type="caution">
    <text evidence="1">The sequence shown here is derived from an EMBL/GenBank/DDBJ whole genome shotgun (WGS) entry which is preliminary data.</text>
</comment>
<sequence>MEELPEITKGSHKVVIAVTLYLEWCELVIELLKRGAPVEIELKAPIKVEYVGGEQS</sequence>
<evidence type="ECO:0000313" key="1">
    <source>
        <dbReference type="EMBL" id="GAI24118.1"/>
    </source>
</evidence>
<reference evidence="1" key="1">
    <citation type="journal article" date="2014" name="Front. Microbiol.">
        <title>High frequency of phylogenetically diverse reductive dehalogenase-homologous genes in deep subseafloor sedimentary metagenomes.</title>
        <authorList>
            <person name="Kawai M."/>
            <person name="Futagami T."/>
            <person name="Toyoda A."/>
            <person name="Takaki Y."/>
            <person name="Nishi S."/>
            <person name="Hori S."/>
            <person name="Arai W."/>
            <person name="Tsubouchi T."/>
            <person name="Morono Y."/>
            <person name="Uchiyama I."/>
            <person name="Ito T."/>
            <person name="Fujiyama A."/>
            <person name="Inagaki F."/>
            <person name="Takami H."/>
        </authorList>
    </citation>
    <scope>NUCLEOTIDE SEQUENCE</scope>
    <source>
        <strain evidence="1">Expedition CK06-06</strain>
    </source>
</reference>
<name>X1LYG1_9ZZZZ</name>
<gene>
    <name evidence="1" type="ORF">S06H3_31767</name>
</gene>
<organism evidence="1">
    <name type="scientific">marine sediment metagenome</name>
    <dbReference type="NCBI Taxonomy" id="412755"/>
    <lineage>
        <taxon>unclassified sequences</taxon>
        <taxon>metagenomes</taxon>
        <taxon>ecological metagenomes</taxon>
    </lineage>
</organism>
<dbReference type="AlphaFoldDB" id="X1LYG1"/>
<dbReference type="EMBL" id="BARV01018827">
    <property type="protein sequence ID" value="GAI24118.1"/>
    <property type="molecule type" value="Genomic_DNA"/>
</dbReference>